<feature type="transmembrane region" description="Helical" evidence="8">
    <location>
        <begin position="248"/>
        <end position="268"/>
    </location>
</feature>
<dbReference type="InterPro" id="IPR011992">
    <property type="entry name" value="EF-hand-dom_pair"/>
</dbReference>
<evidence type="ECO:0000256" key="9">
    <source>
        <dbReference type="SAM" id="SignalP"/>
    </source>
</evidence>
<dbReference type="PANTHER" id="PTHR11101:SF80">
    <property type="entry name" value="PHOSPHATE TRANSPORTER"/>
    <property type="match status" value="1"/>
</dbReference>
<keyword evidence="7 8" id="KW-0472">Membrane</keyword>
<dbReference type="OMA" id="MQAFCIA"/>
<evidence type="ECO:0000256" key="1">
    <source>
        <dbReference type="ARBA" id="ARBA00004141"/>
    </source>
</evidence>
<keyword evidence="6 8" id="KW-1133">Transmembrane helix</keyword>
<dbReference type="InterPro" id="IPR001204">
    <property type="entry name" value="Phos_transporter"/>
</dbReference>
<dbReference type="InParanoid" id="C5L0N5"/>
<evidence type="ECO:0000256" key="4">
    <source>
        <dbReference type="ARBA" id="ARBA00022692"/>
    </source>
</evidence>
<dbReference type="Proteomes" id="UP000007800">
    <property type="component" value="Unassembled WGS sequence"/>
</dbReference>
<feature type="transmembrane region" description="Helical" evidence="8">
    <location>
        <begin position="400"/>
        <end position="421"/>
    </location>
</feature>
<evidence type="ECO:0000256" key="3">
    <source>
        <dbReference type="ARBA" id="ARBA00022592"/>
    </source>
</evidence>
<dbReference type="GO" id="GO:0005315">
    <property type="term" value="F:phosphate transmembrane transporter activity"/>
    <property type="evidence" value="ECO:0007669"/>
    <property type="project" value="InterPro"/>
</dbReference>
<dbReference type="InterPro" id="IPR002048">
    <property type="entry name" value="EF_hand_dom"/>
</dbReference>
<dbReference type="AlphaFoldDB" id="C5L0N5"/>
<comment type="subcellular location">
    <subcellularLocation>
        <location evidence="1 8">Membrane</location>
        <topology evidence="1 8">Multi-pass membrane protein</topology>
    </subcellularLocation>
</comment>
<dbReference type="GO" id="GO:0016020">
    <property type="term" value="C:membrane"/>
    <property type="evidence" value="ECO:0007669"/>
    <property type="project" value="UniProtKB-SubCell"/>
</dbReference>
<organism evidence="12">
    <name type="scientific">Perkinsus marinus (strain ATCC 50983 / TXsc)</name>
    <dbReference type="NCBI Taxonomy" id="423536"/>
    <lineage>
        <taxon>Eukaryota</taxon>
        <taxon>Sar</taxon>
        <taxon>Alveolata</taxon>
        <taxon>Perkinsozoa</taxon>
        <taxon>Perkinsea</taxon>
        <taxon>Perkinsida</taxon>
        <taxon>Perkinsidae</taxon>
        <taxon>Perkinsus</taxon>
    </lineage>
</organism>
<evidence type="ECO:0000256" key="8">
    <source>
        <dbReference type="RuleBase" id="RU363058"/>
    </source>
</evidence>
<dbReference type="Pfam" id="PF01384">
    <property type="entry name" value="PHO4"/>
    <property type="match status" value="1"/>
</dbReference>
<dbReference type="InterPro" id="IPR018247">
    <property type="entry name" value="EF_Hand_1_Ca_BS"/>
</dbReference>
<keyword evidence="5" id="KW-0106">Calcium</keyword>
<evidence type="ECO:0000313" key="12">
    <source>
        <dbReference type="Proteomes" id="UP000007800"/>
    </source>
</evidence>
<feature type="transmembrane region" description="Helical" evidence="8">
    <location>
        <begin position="118"/>
        <end position="139"/>
    </location>
</feature>
<dbReference type="FunCoup" id="C5L0N5">
    <property type="interactions" value="107"/>
</dbReference>
<dbReference type="EMBL" id="GG678123">
    <property type="protein sequence ID" value="EER09687.1"/>
    <property type="molecule type" value="Genomic_DNA"/>
</dbReference>
<protein>
    <recommendedName>
        <fullName evidence="8">Phosphate transporter</fullName>
    </recommendedName>
</protein>
<evidence type="ECO:0000313" key="11">
    <source>
        <dbReference type="EMBL" id="EER09687.1"/>
    </source>
</evidence>
<comment type="similarity">
    <text evidence="8">Belongs to the inorganic phosphate transporter (PiT) (TC 2.A.20) family.</text>
</comment>
<accession>C5L0N5</accession>
<evidence type="ECO:0000256" key="2">
    <source>
        <dbReference type="ARBA" id="ARBA00022448"/>
    </source>
</evidence>
<sequence length="666" mass="71155">MLRVILCTASLLPVVVVVQGVANPAGNASDLSVFQSEFLWLVVMGFIVGFIMAYGIGANDVANSFSASVGAKSITLKQAVLLAAVCEMVGVIGMGASVTDTVRKDILNPDYFLYNPDLLMLAMFSALTGAGAWLILATVMSFPVSTTHSIIGGLIGVGMSVSYDAVDWFSILMVVVSWITSPFLAAVVGGFWFLLIRTFILRKGEKAAKYSYRFYPLLLLIVFISVCMFIMFKNSQKQLKSFVSDHPVFAALIAVGIGVILAFVTYIATYRLVKRRIRSAPEIAELPLPATAPTTREGTASGSEEEGVVSTESVVQTKKFGYNRDLHSEARDGDDNVAVIHDNAEVFPPKAEETFNILQVVSASFASVSHGANDVANAIGPIASIWGTWQTADVVSKVDIPFWILLFGGAGIVIGLLTYGYNVIRTVGCCLIKVSPARGACIELGSAWVILVGSNLGIPLSTTHCMVGSTIGVGLCEKNGRESVNWGLFGKIIVAWIFTLIFAALTSSALFGFMSTIYHPILSDVICSSGQNLVDVYTGIPDVFPQYTTAGLSNVFKSVDTNNDGFLSLEELETAGMGLTASGKSPIDAYGDDDVDYLTMDEWLSWRCVGKTELTTLSDRSCEPLCATGFSLSEPLQCSLVKGETLTGGYSQSALLSIPSCQPVGR</sequence>
<feature type="transmembrane region" description="Helical" evidence="8">
    <location>
        <begin position="38"/>
        <end position="58"/>
    </location>
</feature>
<gene>
    <name evidence="11" type="ORF">Pmar_PMAR022124</name>
</gene>
<dbReference type="PROSITE" id="PS00018">
    <property type="entry name" value="EF_HAND_1"/>
    <property type="match status" value="1"/>
</dbReference>
<feature type="transmembrane region" description="Helical" evidence="8">
    <location>
        <begin position="169"/>
        <end position="194"/>
    </location>
</feature>
<feature type="transmembrane region" description="Helical" evidence="8">
    <location>
        <begin position="493"/>
        <end position="513"/>
    </location>
</feature>
<dbReference type="GO" id="GO:0005509">
    <property type="term" value="F:calcium ion binding"/>
    <property type="evidence" value="ECO:0007669"/>
    <property type="project" value="InterPro"/>
</dbReference>
<evidence type="ECO:0000256" key="7">
    <source>
        <dbReference type="ARBA" id="ARBA00023136"/>
    </source>
</evidence>
<evidence type="ECO:0000256" key="6">
    <source>
        <dbReference type="ARBA" id="ARBA00022989"/>
    </source>
</evidence>
<evidence type="ECO:0000259" key="10">
    <source>
        <dbReference type="PROSITE" id="PS50222"/>
    </source>
</evidence>
<keyword evidence="3 8" id="KW-0592">Phosphate transport</keyword>
<feature type="transmembrane region" description="Helical" evidence="8">
    <location>
        <begin position="79"/>
        <end position="98"/>
    </location>
</feature>
<feature type="transmembrane region" description="Helical" evidence="8">
    <location>
        <begin position="146"/>
        <end position="163"/>
    </location>
</feature>
<keyword evidence="12" id="KW-1185">Reference proteome</keyword>
<feature type="signal peptide" evidence="9">
    <location>
        <begin position="1"/>
        <end position="20"/>
    </location>
</feature>
<dbReference type="SUPFAM" id="SSF47473">
    <property type="entry name" value="EF-hand"/>
    <property type="match status" value="1"/>
</dbReference>
<name>C5L0N5_PERM5</name>
<comment type="function">
    <text evidence="8">Sodium-phosphate symporter.</text>
</comment>
<dbReference type="GeneID" id="9087193"/>
<keyword evidence="4 8" id="KW-0812">Transmembrane</keyword>
<feature type="transmembrane region" description="Helical" evidence="8">
    <location>
        <begin position="214"/>
        <end position="232"/>
    </location>
</feature>
<proteinExistence type="inferred from homology"/>
<keyword evidence="9" id="KW-0732">Signal</keyword>
<dbReference type="PROSITE" id="PS50222">
    <property type="entry name" value="EF_HAND_2"/>
    <property type="match status" value="1"/>
</dbReference>
<dbReference type="OrthoDB" id="430309at2759"/>
<reference evidence="11 12" key="1">
    <citation type="submission" date="2008-07" db="EMBL/GenBank/DDBJ databases">
        <authorList>
            <person name="El-Sayed N."/>
            <person name="Caler E."/>
            <person name="Inman J."/>
            <person name="Amedeo P."/>
            <person name="Hass B."/>
            <person name="Wortman J."/>
        </authorList>
    </citation>
    <scope>NUCLEOTIDE SEQUENCE [LARGE SCALE GENOMIC DNA]</scope>
    <source>
        <strain evidence="12">ATCC 50983 / TXsc</strain>
    </source>
</reference>
<feature type="chain" id="PRO_5002952910" description="Phosphate transporter" evidence="9">
    <location>
        <begin position="21"/>
        <end position="666"/>
    </location>
</feature>
<keyword evidence="2 8" id="KW-0813">Transport</keyword>
<evidence type="ECO:0000256" key="5">
    <source>
        <dbReference type="ARBA" id="ARBA00022837"/>
    </source>
</evidence>
<feature type="domain" description="EF-hand" evidence="10">
    <location>
        <begin position="547"/>
        <end position="582"/>
    </location>
</feature>
<dbReference type="PANTHER" id="PTHR11101">
    <property type="entry name" value="PHOSPHATE TRANSPORTER"/>
    <property type="match status" value="1"/>
</dbReference>
<dbReference type="RefSeq" id="XP_002777892.1">
    <property type="nucleotide sequence ID" value="XM_002777846.1"/>
</dbReference>
<dbReference type="GO" id="GO:0035435">
    <property type="term" value="P:phosphate ion transmembrane transport"/>
    <property type="evidence" value="ECO:0007669"/>
    <property type="project" value="TreeGrafter"/>
</dbReference>